<dbReference type="RefSeq" id="WP_076820271.1">
    <property type="nucleotide sequence ID" value="NZ_MOMC01000059.1"/>
</dbReference>
<proteinExistence type="predicted"/>
<gene>
    <name evidence="1" type="ORF">BL253_27455</name>
</gene>
<dbReference type="Proteomes" id="UP000188929">
    <property type="component" value="Unassembled WGS sequence"/>
</dbReference>
<sequence length="346" mass="38966">MDRVLKAGGVLRIENPHATVRAAYRRALASIPPDEVPDRKRLTYRGRDRGDLVIELIDKPDPGPPPPAPIPVPDTIDPGLPLLAHLAAHPQLLDVSEKTRDRALRLVQALVGECARRGHETRPRDDGPSFELVIRGETIEVTVNEKKDKITRIADEDLARLKYDWQRASPTTVLDWSGRLVMTLPSERRWADRKRWTLDSQLSSLLMTAESIADGRIAARAHAERARIERRERWEQAVQEAREAYVVELNRGRLADQLQAQAHARDLRAYADAITARATTLHIEAECRAALGWAGWIRQEADRLDPLLVAGQLSYLTPDEVPPAKLDPFMPKGMSAYSPLDSPHRW</sequence>
<organism evidence="1 2">
    <name type="scientific">Pseudofrankia asymbiotica</name>
    <dbReference type="NCBI Taxonomy" id="1834516"/>
    <lineage>
        <taxon>Bacteria</taxon>
        <taxon>Bacillati</taxon>
        <taxon>Actinomycetota</taxon>
        <taxon>Actinomycetes</taxon>
        <taxon>Frankiales</taxon>
        <taxon>Frankiaceae</taxon>
        <taxon>Pseudofrankia</taxon>
    </lineage>
</organism>
<evidence type="ECO:0008006" key="3">
    <source>
        <dbReference type="Google" id="ProtNLM"/>
    </source>
</evidence>
<reference evidence="2" key="1">
    <citation type="submission" date="2016-10" db="EMBL/GenBank/DDBJ databases">
        <title>Frankia sp. NRRL B-16386 Genome sequencing.</title>
        <authorList>
            <person name="Ghodhbane-Gtari F."/>
            <person name="Swanson E."/>
            <person name="Gueddou A."/>
            <person name="Hezbri K."/>
            <person name="Ktari K."/>
            <person name="Nouioui I."/>
            <person name="Morris K."/>
            <person name="Simpson S."/>
            <person name="Abebe-Akele F."/>
            <person name="Thomas K."/>
            <person name="Gtari M."/>
            <person name="Tisa L.S."/>
        </authorList>
    </citation>
    <scope>NUCLEOTIDE SEQUENCE [LARGE SCALE GENOMIC DNA]</scope>
    <source>
        <strain evidence="2">NRRL B-16386</strain>
    </source>
</reference>
<protein>
    <recommendedName>
        <fullName evidence="3">PE-PGRS family protein</fullName>
    </recommendedName>
</protein>
<comment type="caution">
    <text evidence="1">The sequence shown here is derived from an EMBL/GenBank/DDBJ whole genome shotgun (WGS) entry which is preliminary data.</text>
</comment>
<accession>A0A1V2I462</accession>
<evidence type="ECO:0000313" key="2">
    <source>
        <dbReference type="Proteomes" id="UP000188929"/>
    </source>
</evidence>
<dbReference type="EMBL" id="MOMC01000059">
    <property type="protein sequence ID" value="ONH25538.1"/>
    <property type="molecule type" value="Genomic_DNA"/>
</dbReference>
<keyword evidence="2" id="KW-1185">Reference proteome</keyword>
<dbReference type="OrthoDB" id="3989267at2"/>
<dbReference type="STRING" id="1834516.BL253_27455"/>
<dbReference type="AlphaFoldDB" id="A0A1V2I462"/>
<name>A0A1V2I462_9ACTN</name>
<evidence type="ECO:0000313" key="1">
    <source>
        <dbReference type="EMBL" id="ONH25538.1"/>
    </source>
</evidence>